<dbReference type="GO" id="GO:0006606">
    <property type="term" value="P:protein import into nucleus"/>
    <property type="evidence" value="ECO:0007669"/>
    <property type="project" value="InterPro"/>
</dbReference>
<dbReference type="PANTHER" id="PTHR10527">
    <property type="entry name" value="IMPORTIN BETA"/>
    <property type="match status" value="1"/>
</dbReference>
<keyword evidence="5" id="KW-0653">Protein transport</keyword>
<dbReference type="InterPro" id="IPR040122">
    <property type="entry name" value="Importin_beta"/>
</dbReference>
<dbReference type="Proteomes" id="UP000521872">
    <property type="component" value="Unassembled WGS sequence"/>
</dbReference>
<keyword evidence="3" id="KW-0963">Cytoplasm</keyword>
<reference evidence="6 7" key="1">
    <citation type="submission" date="2019-12" db="EMBL/GenBank/DDBJ databases">
        <authorList>
            <person name="Floudas D."/>
            <person name="Bentzer J."/>
            <person name="Ahren D."/>
            <person name="Johansson T."/>
            <person name="Persson P."/>
            <person name="Tunlid A."/>
        </authorList>
    </citation>
    <scope>NUCLEOTIDE SEQUENCE [LARGE SCALE GENOMIC DNA]</scope>
    <source>
        <strain evidence="6 7">CBS 102.39</strain>
    </source>
</reference>
<evidence type="ECO:0000256" key="1">
    <source>
        <dbReference type="ARBA" id="ARBA00004496"/>
    </source>
</evidence>
<dbReference type="AlphaFoldDB" id="A0A8H4QZ53"/>
<keyword evidence="4" id="KW-0677">Repeat</keyword>
<keyword evidence="2" id="KW-0813">Transport</keyword>
<evidence type="ECO:0000256" key="3">
    <source>
        <dbReference type="ARBA" id="ARBA00022490"/>
    </source>
</evidence>
<dbReference type="SUPFAM" id="SSF48371">
    <property type="entry name" value="ARM repeat"/>
    <property type="match status" value="1"/>
</dbReference>
<gene>
    <name evidence="6" type="ORF">D9613_001261</name>
</gene>
<evidence type="ECO:0000256" key="2">
    <source>
        <dbReference type="ARBA" id="ARBA00022448"/>
    </source>
</evidence>
<proteinExistence type="predicted"/>
<organism evidence="6 7">
    <name type="scientific">Agrocybe pediades</name>
    <dbReference type="NCBI Taxonomy" id="84607"/>
    <lineage>
        <taxon>Eukaryota</taxon>
        <taxon>Fungi</taxon>
        <taxon>Dikarya</taxon>
        <taxon>Basidiomycota</taxon>
        <taxon>Agaricomycotina</taxon>
        <taxon>Agaricomycetes</taxon>
        <taxon>Agaricomycetidae</taxon>
        <taxon>Agaricales</taxon>
        <taxon>Agaricineae</taxon>
        <taxon>Strophariaceae</taxon>
        <taxon>Agrocybe</taxon>
    </lineage>
</organism>
<sequence>MMASYDWRDVIQRNFHYNLFAVPIPVLEDPEPRVHAHAASALINFCEGVERVALLPYLGPIVEHFKLLNPPQEAAIARRYMQEQAITTLAMVAAASEVTFAKHYPTIMPLLLKVLQNAEDSEYRKLSVKAMECAGLIDIAVGPDVFKQDSQTLVELLVRIQSPPDPEDTQL</sequence>
<dbReference type="InterPro" id="IPR011989">
    <property type="entry name" value="ARM-like"/>
</dbReference>
<keyword evidence="7" id="KW-1185">Reference proteome</keyword>
<evidence type="ECO:0000313" key="7">
    <source>
        <dbReference type="Proteomes" id="UP000521872"/>
    </source>
</evidence>
<comment type="caution">
    <text evidence="6">The sequence shown here is derived from an EMBL/GenBank/DDBJ whole genome shotgun (WGS) entry which is preliminary data.</text>
</comment>
<evidence type="ECO:0000313" key="6">
    <source>
        <dbReference type="EMBL" id="KAF4620299.1"/>
    </source>
</evidence>
<accession>A0A8H4QZ53</accession>
<evidence type="ECO:0000256" key="4">
    <source>
        <dbReference type="ARBA" id="ARBA00022737"/>
    </source>
</evidence>
<dbReference type="GO" id="GO:0005737">
    <property type="term" value="C:cytoplasm"/>
    <property type="evidence" value="ECO:0007669"/>
    <property type="project" value="UniProtKB-SubCell"/>
</dbReference>
<dbReference type="Gene3D" id="1.25.10.10">
    <property type="entry name" value="Leucine-rich Repeat Variant"/>
    <property type="match status" value="1"/>
</dbReference>
<comment type="subcellular location">
    <subcellularLocation>
        <location evidence="1">Cytoplasm</location>
    </subcellularLocation>
</comment>
<protein>
    <submittedName>
        <fullName evidence="6">Uncharacterized protein</fullName>
    </submittedName>
</protein>
<dbReference type="EMBL" id="JAACJL010000015">
    <property type="protein sequence ID" value="KAF4620299.1"/>
    <property type="molecule type" value="Genomic_DNA"/>
</dbReference>
<name>A0A8H4QZ53_9AGAR</name>
<evidence type="ECO:0000256" key="5">
    <source>
        <dbReference type="ARBA" id="ARBA00022927"/>
    </source>
</evidence>
<dbReference type="InterPro" id="IPR016024">
    <property type="entry name" value="ARM-type_fold"/>
</dbReference>